<reference evidence="13 14" key="3">
    <citation type="journal article" date="2009" name="Appl. Environ. Microbiol.">
        <title>Rhizobium sp. strain NGR234 possesses a remarkable number of secretion systems.</title>
        <authorList>
            <person name="Schmeisser C."/>
            <person name="Liesegang H."/>
            <person name="Krysciak D."/>
            <person name="Bakkou N."/>
            <person name="Le Quere A."/>
            <person name="Wollherr A."/>
            <person name="Heinemeyer I."/>
            <person name="Morgenstern B."/>
            <person name="Pommerening-Roeser A."/>
            <person name="Flores M."/>
            <person name="Palacios R."/>
            <person name="Brenner S."/>
            <person name="Gottschalk G."/>
            <person name="Schmitz R.A."/>
            <person name="Broughton W.J."/>
            <person name="Perret X."/>
            <person name="Strittmatter A.W."/>
            <person name="Streit W.R."/>
        </authorList>
    </citation>
    <scope>NUCLEOTIDE SEQUENCE [LARGE SCALE GENOMIC DNA]</scope>
    <source>
        <strain evidence="14">NBRC 101917 / NGR234</strain>
        <strain evidence="13">NGR234</strain>
        <plasmid evidence="13">pNGR234b</plasmid>
    </source>
</reference>
<dbReference type="InterPro" id="IPR001478">
    <property type="entry name" value="PDZ"/>
</dbReference>
<feature type="domain" description="PDZ" evidence="11">
    <location>
        <begin position="368"/>
        <end position="456"/>
    </location>
</feature>
<comment type="similarity">
    <text evidence="2">Belongs to the peptidase S1C family.</text>
</comment>
<dbReference type="AlphaFoldDB" id="Q6W162"/>
<dbReference type="InterPro" id="IPR011782">
    <property type="entry name" value="Pept_S1C_Do"/>
</dbReference>
<evidence type="ECO:0000313" key="13">
    <source>
        <dbReference type="EMBL" id="ACP22041.1"/>
    </source>
</evidence>
<comment type="subcellular location">
    <subcellularLocation>
        <location evidence="1">Periplasm</location>
    </subcellularLocation>
</comment>
<dbReference type="KEGG" id="rhi:NGR_b05830"/>
<keyword evidence="8" id="KW-0720">Serine protease</keyword>
<dbReference type="SMART" id="SM00228">
    <property type="entry name" value="PDZ"/>
    <property type="match status" value="2"/>
</dbReference>
<keyword evidence="14" id="KW-1185">Reference proteome</keyword>
<evidence type="ECO:0000256" key="5">
    <source>
        <dbReference type="ARBA" id="ARBA00022737"/>
    </source>
</evidence>
<evidence type="ECO:0000256" key="7">
    <source>
        <dbReference type="ARBA" id="ARBA00022801"/>
    </source>
</evidence>
<keyword evidence="3 12" id="KW-0645">Protease</keyword>
<evidence type="ECO:0000256" key="1">
    <source>
        <dbReference type="ARBA" id="ARBA00004418"/>
    </source>
</evidence>
<dbReference type="PRINTS" id="PR00834">
    <property type="entry name" value="PROTEASES2C"/>
</dbReference>
<keyword evidence="4" id="KW-0732">Signal</keyword>
<dbReference type="Gene3D" id="2.30.42.10">
    <property type="match status" value="2"/>
</dbReference>
<name>Q6W162_SINFN</name>
<dbReference type="SUPFAM" id="SSF50156">
    <property type="entry name" value="PDZ domain-like"/>
    <property type="match status" value="2"/>
</dbReference>
<feature type="binding site" evidence="10">
    <location>
        <begin position="227"/>
        <end position="229"/>
    </location>
    <ligand>
        <name>substrate</name>
    </ligand>
</feature>
<protein>
    <submittedName>
        <fullName evidence="12 13">protease Do</fullName>
        <ecNumber evidence="12 13">3.4.21.-</ecNumber>
    </submittedName>
</protein>
<dbReference type="Pfam" id="PF13180">
    <property type="entry name" value="PDZ_2"/>
    <property type="match status" value="1"/>
</dbReference>
<dbReference type="InterPro" id="IPR001940">
    <property type="entry name" value="Peptidase_S1C"/>
</dbReference>
<dbReference type="GO" id="GO:0042597">
    <property type="term" value="C:periplasmic space"/>
    <property type="evidence" value="ECO:0007669"/>
    <property type="project" value="UniProtKB-SubCell"/>
</dbReference>
<dbReference type="InterPro" id="IPR041489">
    <property type="entry name" value="PDZ_6"/>
</dbReference>
<evidence type="ECO:0000259" key="11">
    <source>
        <dbReference type="PROSITE" id="PS50106"/>
    </source>
</evidence>
<reference evidence="14" key="2">
    <citation type="journal article" date="2004" name="J. Bacteriol.">
        <title>An evolutionary hot spot: the pNGR234b replicon of Rhizobium sp. strain NGR234.</title>
        <authorList>
            <person name="Streit W.R."/>
            <person name="Schmitz R.A."/>
            <person name="Perret X."/>
            <person name="Staehelin C."/>
            <person name="Deakin W.J."/>
            <person name="Raasch C."/>
            <person name="Liesegang H."/>
            <person name="Broughton W.J."/>
        </authorList>
    </citation>
    <scope>NUCLEOTIDE SEQUENCE [LARGE SCALE GENOMIC DNA]</scope>
    <source>
        <strain evidence="14">NBRC 101917 / NGR234</strain>
    </source>
</reference>
<dbReference type="PROSITE" id="PS50106">
    <property type="entry name" value="PDZ"/>
    <property type="match status" value="2"/>
</dbReference>
<keyword evidence="6" id="KW-0574">Periplasm</keyword>
<dbReference type="CDD" id="cd10839">
    <property type="entry name" value="cpPDZ1_DegP-like"/>
    <property type="match status" value="1"/>
</dbReference>
<dbReference type="PANTHER" id="PTHR22939">
    <property type="entry name" value="SERINE PROTEASE FAMILY S1C HTRA-RELATED"/>
    <property type="match status" value="1"/>
</dbReference>
<feature type="binding site" evidence="10">
    <location>
        <begin position="245"/>
        <end position="249"/>
    </location>
    <ligand>
        <name>substrate</name>
    </ligand>
</feature>
<geneLocation type="plasmid" evidence="14">
    <name>sym pNGR234b</name>
</geneLocation>
<evidence type="ECO:0000313" key="12">
    <source>
        <dbReference type="EMBL" id="AAQ87506.1"/>
    </source>
</evidence>
<evidence type="ECO:0000256" key="8">
    <source>
        <dbReference type="ARBA" id="ARBA00022825"/>
    </source>
</evidence>
<feature type="active site" description="Charge relay system" evidence="9">
    <location>
        <position position="155"/>
    </location>
</feature>
<sequence>MARPPARKEDLKNSGPKMTARSSKYVGVFAALVLILVPGPPPAAQPPSAISASTQPSLADVLEGVTPAVVNIAVRSRAPAETNPLYNDPFFRRYFNLPEQQQQRLSAGSGVIVDADKGYILTNHHVVAAAGEIAVTLKDRRRFTAELVGSDEATDMALLKIDADKLTALSFGDSGALRVGDSVVAIGNPFGLGQTVTSGIVSALGRGGINVEGYEDFIQTDASINPGNSGGALVTADGRLVGINTAIIAPAGGNVGIGFAVPIAMASAVMEQLIEHGEVRRGRIGISAQDLTPDLAEALGIEQSYGAVVGGVERNSPAAHAGLRAGDVIIAVNDRKITGSADLRNRIGLAPVGSEVEIEYRRDRVPKTVTMRVEPDETIANPGSMPSRLDGAEFQDAAGNVIVSSVEDGSAAARAGLRMGDVIVAANRRPVATVAELAAALKNAGGTIALDLFRGGSKHLLVIR</sequence>
<dbReference type="EMBL" id="AY316747">
    <property type="protein sequence ID" value="AAQ87506.1"/>
    <property type="molecule type" value="Genomic_DNA"/>
</dbReference>
<dbReference type="GO" id="GO:0004252">
    <property type="term" value="F:serine-type endopeptidase activity"/>
    <property type="evidence" value="ECO:0007669"/>
    <property type="project" value="InterPro"/>
</dbReference>
<dbReference type="InterPro" id="IPR036034">
    <property type="entry name" value="PDZ_sf"/>
</dbReference>
<evidence type="ECO:0000256" key="3">
    <source>
        <dbReference type="ARBA" id="ARBA00022670"/>
    </source>
</evidence>
<dbReference type="InterPro" id="IPR009003">
    <property type="entry name" value="Peptidase_S1_PA"/>
</dbReference>
<feature type="binding site" evidence="10">
    <location>
        <position position="155"/>
    </location>
    <ligand>
        <name>substrate</name>
    </ligand>
</feature>
<evidence type="ECO:0000256" key="6">
    <source>
        <dbReference type="ARBA" id="ARBA00022764"/>
    </source>
</evidence>
<feature type="active site" description="Charge relay system" evidence="9">
    <location>
        <position position="125"/>
    </location>
</feature>
<proteinExistence type="inferred from homology"/>
<dbReference type="NCBIfam" id="TIGR02037">
    <property type="entry name" value="degP_htrA_DO"/>
    <property type="match status" value="1"/>
</dbReference>
<dbReference type="OrthoDB" id="7358927at2"/>
<evidence type="ECO:0000256" key="2">
    <source>
        <dbReference type="ARBA" id="ARBA00010541"/>
    </source>
</evidence>
<geneLocation type="plasmid" evidence="12">
    <name>megaplasmid 2</name>
</geneLocation>
<dbReference type="Proteomes" id="UP000001054">
    <property type="component" value="Plasmid pNGR234b"/>
</dbReference>
<dbReference type="PANTHER" id="PTHR22939:SF129">
    <property type="entry name" value="SERINE PROTEASE HTRA2, MITOCHONDRIAL"/>
    <property type="match status" value="1"/>
</dbReference>
<dbReference type="EC" id="3.4.21.-" evidence="12 13"/>
<organism evidence="12">
    <name type="scientific">Sinorhizobium fredii (strain NBRC 101917 / NGR234)</name>
    <dbReference type="NCBI Taxonomy" id="394"/>
    <lineage>
        <taxon>Bacteria</taxon>
        <taxon>Pseudomonadati</taxon>
        <taxon>Pseudomonadota</taxon>
        <taxon>Alphaproteobacteria</taxon>
        <taxon>Hyphomicrobiales</taxon>
        <taxon>Rhizobiaceae</taxon>
        <taxon>Sinorhizobium/Ensifer group</taxon>
        <taxon>Sinorhizobium</taxon>
    </lineage>
</organism>
<keyword evidence="12" id="KW-0614">Plasmid</keyword>
<dbReference type="SUPFAM" id="SSF50494">
    <property type="entry name" value="Trypsin-like serine proteases"/>
    <property type="match status" value="1"/>
</dbReference>
<dbReference type="PATRIC" id="fig|394.7.peg.1029"/>
<geneLocation type="plasmid" evidence="13">
    <name>pNGR234b</name>
</geneLocation>
<evidence type="ECO:0000313" key="14">
    <source>
        <dbReference type="Proteomes" id="UP000001054"/>
    </source>
</evidence>
<keyword evidence="5" id="KW-0677">Repeat</keyword>
<accession>Q6W162</accession>
<gene>
    <name evidence="13" type="primary">degQ</name>
    <name evidence="13" type="ordered locus">NGR_b05830</name>
    <name evidence="12" type="ORF">RNGR00381</name>
</gene>
<reference evidence="12" key="1">
    <citation type="submission" date="2003-06" db="EMBL/GenBank/DDBJ databases">
        <title>Comparative DNA analysis of two large contigs of the Rhizobium sp. NGR234 megaplasmid 2.</title>
        <authorList>
            <person name="Broughton W.J."/>
            <person name="Perret X."/>
            <person name="Staehelin C."/>
            <person name="Schmitz R.A."/>
            <person name="Raasch C."/>
            <person name="Liesegang H."/>
            <person name="Gottschalk G."/>
            <person name="Streit W.R."/>
        </authorList>
    </citation>
    <scope>NUCLEOTIDE SEQUENCE</scope>
    <source>
        <strain evidence="12">NGR234</strain>
        <plasmid evidence="12">megaplasmid 2</plasmid>
    </source>
</reference>
<dbReference type="HOGENOM" id="CLU_020120_1_1_5"/>
<dbReference type="FunFam" id="2.40.10.10:FF:000001">
    <property type="entry name" value="Periplasmic serine protease DegS"/>
    <property type="match status" value="1"/>
</dbReference>
<feature type="binding site" evidence="10">
    <location>
        <position position="125"/>
    </location>
    <ligand>
        <name>substrate</name>
    </ligand>
</feature>
<dbReference type="EMBL" id="CP000874">
    <property type="protein sequence ID" value="ACP22041.1"/>
    <property type="molecule type" value="Genomic_DNA"/>
</dbReference>
<evidence type="ECO:0000256" key="9">
    <source>
        <dbReference type="PIRSR" id="PIRSR611782-1"/>
    </source>
</evidence>
<feature type="domain" description="PDZ" evidence="11">
    <location>
        <begin position="273"/>
        <end position="364"/>
    </location>
</feature>
<keyword evidence="7 12" id="KW-0378">Hydrolase</keyword>
<dbReference type="Pfam" id="PF17820">
    <property type="entry name" value="PDZ_6"/>
    <property type="match status" value="1"/>
</dbReference>
<dbReference type="Pfam" id="PF13365">
    <property type="entry name" value="Trypsin_2"/>
    <property type="match status" value="1"/>
</dbReference>
<dbReference type="Gene3D" id="2.40.10.120">
    <property type="match status" value="1"/>
</dbReference>
<dbReference type="GO" id="GO:0006508">
    <property type="term" value="P:proteolysis"/>
    <property type="evidence" value="ECO:0007669"/>
    <property type="project" value="UniProtKB-KW"/>
</dbReference>
<evidence type="ECO:0000256" key="4">
    <source>
        <dbReference type="ARBA" id="ARBA00022729"/>
    </source>
</evidence>
<feature type="active site" description="Charge relay system" evidence="9">
    <location>
        <position position="229"/>
    </location>
</feature>
<evidence type="ECO:0000256" key="10">
    <source>
        <dbReference type="PIRSR" id="PIRSR611782-2"/>
    </source>
</evidence>